<accession>A0A1L3I2B4</accession>
<keyword evidence="2" id="KW-0812">Transmembrane</keyword>
<feature type="compositionally biased region" description="Basic and acidic residues" evidence="1">
    <location>
        <begin position="145"/>
        <end position="164"/>
    </location>
</feature>
<protein>
    <submittedName>
        <fullName evidence="4">EF hand/EF-hand domain protein pair</fullName>
    </submittedName>
</protein>
<dbReference type="SUPFAM" id="SSF47473">
    <property type="entry name" value="EF-hand"/>
    <property type="match status" value="1"/>
</dbReference>
<dbReference type="Proteomes" id="UP000183859">
    <property type="component" value="Chromosome"/>
</dbReference>
<evidence type="ECO:0000256" key="1">
    <source>
        <dbReference type="SAM" id="MobiDB-lite"/>
    </source>
</evidence>
<name>A0A1L3I2B4_9RHOB</name>
<proteinExistence type="predicted"/>
<feature type="transmembrane region" description="Helical" evidence="2">
    <location>
        <begin position="28"/>
        <end position="46"/>
    </location>
</feature>
<evidence type="ECO:0000313" key="5">
    <source>
        <dbReference type="Proteomes" id="UP000183859"/>
    </source>
</evidence>
<dbReference type="InterPro" id="IPR002048">
    <property type="entry name" value="EF_hand_dom"/>
</dbReference>
<dbReference type="InterPro" id="IPR011992">
    <property type="entry name" value="EF-hand-dom_pair"/>
</dbReference>
<organism evidence="4 5">
    <name type="scientific">Phaeobacter porticola</name>
    <dbReference type="NCBI Taxonomy" id="1844006"/>
    <lineage>
        <taxon>Bacteria</taxon>
        <taxon>Pseudomonadati</taxon>
        <taxon>Pseudomonadota</taxon>
        <taxon>Alphaproteobacteria</taxon>
        <taxon>Rhodobacterales</taxon>
        <taxon>Roseobacteraceae</taxon>
        <taxon>Phaeobacter</taxon>
    </lineage>
</organism>
<keyword evidence="2" id="KW-0472">Membrane</keyword>
<dbReference type="Pfam" id="PF13202">
    <property type="entry name" value="EF-hand_5"/>
    <property type="match status" value="4"/>
</dbReference>
<feature type="compositionally biased region" description="Basic residues" evidence="1">
    <location>
        <begin position="165"/>
        <end position="175"/>
    </location>
</feature>
<dbReference type="EMBL" id="CP016364">
    <property type="protein sequence ID" value="APG46250.1"/>
    <property type="molecule type" value="Genomic_DNA"/>
</dbReference>
<reference evidence="5" key="1">
    <citation type="submission" date="2016-07" db="EMBL/GenBank/DDBJ databases">
        <title>Phaeobacter portensis sp. nov., a tropodithietic acid producing bacterium isolated from a German harbor.</title>
        <authorList>
            <person name="Freese H.M."/>
            <person name="Bunk B."/>
            <person name="Breider S."/>
            <person name="Brinkhoff T."/>
        </authorList>
    </citation>
    <scope>NUCLEOTIDE SEQUENCE [LARGE SCALE GENOMIC DNA]</scope>
    <source>
        <strain evidence="5">P97</strain>
    </source>
</reference>
<dbReference type="Gene3D" id="1.10.238.10">
    <property type="entry name" value="EF-hand"/>
    <property type="match status" value="2"/>
</dbReference>
<feature type="domain" description="EF-hand" evidence="3">
    <location>
        <begin position="62"/>
        <end position="88"/>
    </location>
</feature>
<dbReference type="AlphaFoldDB" id="A0A1L3I2B4"/>
<keyword evidence="2" id="KW-1133">Transmembrane helix</keyword>
<sequence>MGLRFVVVIGSNGLPAAKGNADMKHSKFIAIVVAVGSLIGATGAVAKPGYGGKGGHGPRMSFEEIDTNGDGQITKAEMEGLREARFTAADANGDGQLTLAEMEAAAQTRARTRAAAMLERMDADNDGTLSLEELPKPRRMGKMFDRVDANDDGAISKEEFETARMKHRGRHGTGHKPRDGAPQDGETEQN</sequence>
<gene>
    <name evidence="4" type="ORF">PhaeoP97_00814</name>
</gene>
<dbReference type="PROSITE" id="PS50222">
    <property type="entry name" value="EF_HAND_2"/>
    <property type="match status" value="2"/>
</dbReference>
<dbReference type="InterPro" id="IPR018247">
    <property type="entry name" value="EF_Hand_1_Ca_BS"/>
</dbReference>
<evidence type="ECO:0000256" key="2">
    <source>
        <dbReference type="SAM" id="Phobius"/>
    </source>
</evidence>
<feature type="region of interest" description="Disordered" evidence="1">
    <location>
        <begin position="145"/>
        <end position="190"/>
    </location>
</feature>
<dbReference type="KEGG" id="php:PhaeoP97_00814"/>
<evidence type="ECO:0000259" key="3">
    <source>
        <dbReference type="PROSITE" id="PS50222"/>
    </source>
</evidence>
<dbReference type="PANTHER" id="PTHR10827">
    <property type="entry name" value="RETICULOCALBIN"/>
    <property type="match status" value="1"/>
</dbReference>
<keyword evidence="5" id="KW-1185">Reference proteome</keyword>
<dbReference type="GO" id="GO:0005509">
    <property type="term" value="F:calcium ion binding"/>
    <property type="evidence" value="ECO:0007669"/>
    <property type="project" value="InterPro"/>
</dbReference>
<dbReference type="SMART" id="SM00054">
    <property type="entry name" value="EFh"/>
    <property type="match status" value="3"/>
</dbReference>
<evidence type="ECO:0000313" key="4">
    <source>
        <dbReference type="EMBL" id="APG46250.1"/>
    </source>
</evidence>
<feature type="domain" description="EF-hand" evidence="3">
    <location>
        <begin position="135"/>
        <end position="170"/>
    </location>
</feature>
<dbReference type="PANTHER" id="PTHR10827:SF52">
    <property type="entry name" value="IP16409P"/>
    <property type="match status" value="1"/>
</dbReference>
<dbReference type="STRING" id="1844006.PhaeoP97_00814"/>
<dbReference type="PROSITE" id="PS00018">
    <property type="entry name" value="EF_HAND_1"/>
    <property type="match status" value="2"/>
</dbReference>